<name>A0A645D1N4_9ZZZZ</name>
<evidence type="ECO:0000256" key="1">
    <source>
        <dbReference type="SAM" id="MobiDB-lite"/>
    </source>
</evidence>
<feature type="region of interest" description="Disordered" evidence="1">
    <location>
        <begin position="147"/>
        <end position="236"/>
    </location>
</feature>
<feature type="compositionally biased region" description="Basic and acidic residues" evidence="1">
    <location>
        <begin position="147"/>
        <end position="173"/>
    </location>
</feature>
<sequence length="236" mass="26516">MKIVRQEAQTDPGRGGGDQTGRGRHHEVLFAGEHIGVGEHRGRTDGDHSGGQPVQPVHHVDRVHADEDEDHRDDDRGRLIERDDLVRQRNPIHPHTEEHRDTCGEHLAGGLGDRRQIDDVVDHAHQADHRPGRQDAERVAGDDLVAPEERHHRPQQEGHRHPAEHRNTTEIGRRPGVHVTDPDLRLNAESDGDGAAQPRQQVGRCCRGEHHQQVFTHPASARRRTPPQDRIRGPLG</sequence>
<comment type="caution">
    <text evidence="2">The sequence shown here is derived from an EMBL/GenBank/DDBJ whole genome shotgun (WGS) entry which is preliminary data.</text>
</comment>
<protein>
    <submittedName>
        <fullName evidence="2">Uncharacterized protein</fullName>
    </submittedName>
</protein>
<organism evidence="2">
    <name type="scientific">bioreactor metagenome</name>
    <dbReference type="NCBI Taxonomy" id="1076179"/>
    <lineage>
        <taxon>unclassified sequences</taxon>
        <taxon>metagenomes</taxon>
        <taxon>ecological metagenomes</taxon>
    </lineage>
</organism>
<gene>
    <name evidence="2" type="ORF">SDC9_129694</name>
</gene>
<feature type="compositionally biased region" description="Basic and acidic residues" evidence="1">
    <location>
        <begin position="36"/>
        <end position="48"/>
    </location>
</feature>
<feature type="compositionally biased region" description="Basic and acidic residues" evidence="1">
    <location>
        <begin position="94"/>
        <end position="104"/>
    </location>
</feature>
<feature type="region of interest" description="Disordered" evidence="1">
    <location>
        <begin position="1"/>
        <end position="110"/>
    </location>
</feature>
<feature type="compositionally biased region" description="Basic and acidic residues" evidence="1">
    <location>
        <begin position="73"/>
        <end position="87"/>
    </location>
</feature>
<accession>A0A645D1N4</accession>
<dbReference type="AlphaFoldDB" id="A0A645D1N4"/>
<reference evidence="2" key="1">
    <citation type="submission" date="2019-08" db="EMBL/GenBank/DDBJ databases">
        <authorList>
            <person name="Kucharzyk K."/>
            <person name="Murdoch R.W."/>
            <person name="Higgins S."/>
            <person name="Loffler F."/>
        </authorList>
    </citation>
    <scope>NUCLEOTIDE SEQUENCE</scope>
</reference>
<proteinExistence type="predicted"/>
<evidence type="ECO:0000313" key="2">
    <source>
        <dbReference type="EMBL" id="MPM82632.1"/>
    </source>
</evidence>
<dbReference type="EMBL" id="VSSQ01031660">
    <property type="protein sequence ID" value="MPM82632.1"/>
    <property type="molecule type" value="Genomic_DNA"/>
</dbReference>
<feature type="compositionally biased region" description="Basic and acidic residues" evidence="1">
    <location>
        <begin position="226"/>
        <end position="236"/>
    </location>
</feature>